<dbReference type="InterPro" id="IPR014048">
    <property type="entry name" value="MethylDNA_cys_MeTrfase_DNA-bd"/>
</dbReference>
<dbReference type="Pfam" id="PF02870">
    <property type="entry name" value="Methyltransf_1N"/>
    <property type="match status" value="1"/>
</dbReference>
<feature type="domain" description="Methylated-DNA-[protein]-cysteine S-methyltransferase DNA binding" evidence="10">
    <location>
        <begin position="83"/>
        <end position="162"/>
    </location>
</feature>
<evidence type="ECO:0000256" key="8">
    <source>
        <dbReference type="ARBA" id="ARBA00049348"/>
    </source>
</evidence>
<name>A0A934VCJ4_9BACT</name>
<keyword evidence="6 9" id="KW-0227">DNA damage</keyword>
<dbReference type="GO" id="GO:0006307">
    <property type="term" value="P:DNA alkylation repair"/>
    <property type="evidence" value="ECO:0007669"/>
    <property type="project" value="UniProtKB-UniRule"/>
</dbReference>
<organism evidence="12 13">
    <name type="scientific">Haloferula rosea</name>
    <dbReference type="NCBI Taxonomy" id="490093"/>
    <lineage>
        <taxon>Bacteria</taxon>
        <taxon>Pseudomonadati</taxon>
        <taxon>Verrucomicrobiota</taxon>
        <taxon>Verrucomicrobiia</taxon>
        <taxon>Verrucomicrobiales</taxon>
        <taxon>Verrucomicrobiaceae</taxon>
        <taxon>Haloferula</taxon>
    </lineage>
</organism>
<protein>
    <recommendedName>
        <fullName evidence="9">Methylated-DNA--protein-cysteine methyltransferase</fullName>
        <ecNumber evidence="9">2.1.1.63</ecNumber>
    </recommendedName>
    <alternativeName>
        <fullName evidence="9">6-O-methylguanine-DNA methyltransferase</fullName>
        <shortName evidence="9">MGMT</shortName>
    </alternativeName>
    <alternativeName>
        <fullName evidence="9">O-6-methylguanine-DNA-alkyltransferase</fullName>
    </alternativeName>
</protein>
<feature type="active site" description="Nucleophile; methyl group acceptor" evidence="9">
    <location>
        <position position="133"/>
    </location>
</feature>
<comment type="catalytic activity">
    <reaction evidence="1 9">
        <text>a 4-O-methyl-thymidine in DNA + L-cysteinyl-[protein] = a thymidine in DNA + S-methyl-L-cysteinyl-[protein]</text>
        <dbReference type="Rhea" id="RHEA:53428"/>
        <dbReference type="Rhea" id="RHEA-COMP:10131"/>
        <dbReference type="Rhea" id="RHEA-COMP:10132"/>
        <dbReference type="Rhea" id="RHEA-COMP:13555"/>
        <dbReference type="Rhea" id="RHEA-COMP:13556"/>
        <dbReference type="ChEBI" id="CHEBI:29950"/>
        <dbReference type="ChEBI" id="CHEBI:82612"/>
        <dbReference type="ChEBI" id="CHEBI:137386"/>
        <dbReference type="ChEBI" id="CHEBI:137387"/>
        <dbReference type="EC" id="2.1.1.63"/>
    </reaction>
</comment>
<evidence type="ECO:0000259" key="11">
    <source>
        <dbReference type="Pfam" id="PF02870"/>
    </source>
</evidence>
<comment type="function">
    <text evidence="9">Involved in the cellular defense against the biological effects of O6-methylguanine (O6-MeG) and O4-methylthymine (O4-MeT) in DNA. Repairs the methylated nucleobase in DNA by stoichiometrically transferring the methyl group to a cysteine residue in the enzyme. This is a suicide reaction: the enzyme is irreversibly inactivated.</text>
</comment>
<keyword evidence="4 9" id="KW-0489">Methyltransferase</keyword>
<keyword evidence="13" id="KW-1185">Reference proteome</keyword>
<evidence type="ECO:0000256" key="4">
    <source>
        <dbReference type="ARBA" id="ARBA00022603"/>
    </source>
</evidence>
<evidence type="ECO:0000256" key="3">
    <source>
        <dbReference type="ARBA" id="ARBA00022490"/>
    </source>
</evidence>
<comment type="similarity">
    <text evidence="2 9">Belongs to the MGMT family.</text>
</comment>
<accession>A0A934VCJ4</accession>
<dbReference type="GO" id="GO:0003908">
    <property type="term" value="F:methylated-DNA-[protein]-cysteine S-methyltransferase activity"/>
    <property type="evidence" value="ECO:0007669"/>
    <property type="project" value="UniProtKB-UniRule"/>
</dbReference>
<dbReference type="RefSeq" id="WP_200282132.1">
    <property type="nucleotide sequence ID" value="NZ_JAENII010000014.1"/>
</dbReference>
<dbReference type="NCBIfam" id="TIGR00589">
    <property type="entry name" value="ogt"/>
    <property type="match status" value="1"/>
</dbReference>
<dbReference type="Pfam" id="PF01035">
    <property type="entry name" value="DNA_binding_1"/>
    <property type="match status" value="1"/>
</dbReference>
<dbReference type="SUPFAM" id="SSF46767">
    <property type="entry name" value="Methylated DNA-protein cysteine methyltransferase, C-terminal domain"/>
    <property type="match status" value="1"/>
</dbReference>
<dbReference type="PROSITE" id="PS00374">
    <property type="entry name" value="MGMT"/>
    <property type="match status" value="1"/>
</dbReference>
<dbReference type="CDD" id="cd06445">
    <property type="entry name" value="ATase"/>
    <property type="match status" value="1"/>
</dbReference>
<evidence type="ECO:0000259" key="10">
    <source>
        <dbReference type="Pfam" id="PF01035"/>
    </source>
</evidence>
<proteinExistence type="inferred from homology"/>
<evidence type="ECO:0000256" key="1">
    <source>
        <dbReference type="ARBA" id="ARBA00001286"/>
    </source>
</evidence>
<dbReference type="HAMAP" id="MF_00772">
    <property type="entry name" value="OGT"/>
    <property type="match status" value="1"/>
</dbReference>
<dbReference type="FunFam" id="1.10.10.10:FF:000214">
    <property type="entry name" value="Methylated-DNA--protein-cysteine methyltransferase"/>
    <property type="match status" value="1"/>
</dbReference>
<evidence type="ECO:0000313" key="12">
    <source>
        <dbReference type="EMBL" id="MBK1828513.1"/>
    </source>
</evidence>
<feature type="domain" description="Methylguanine DNA methyltransferase ribonuclease-like" evidence="11">
    <location>
        <begin position="16"/>
        <end position="77"/>
    </location>
</feature>
<dbReference type="InterPro" id="IPR023546">
    <property type="entry name" value="MGMT"/>
</dbReference>
<comment type="catalytic activity">
    <reaction evidence="8 9">
        <text>a 6-O-methyl-2'-deoxyguanosine in DNA + L-cysteinyl-[protein] = S-methyl-L-cysteinyl-[protein] + a 2'-deoxyguanosine in DNA</text>
        <dbReference type="Rhea" id="RHEA:24000"/>
        <dbReference type="Rhea" id="RHEA-COMP:10131"/>
        <dbReference type="Rhea" id="RHEA-COMP:10132"/>
        <dbReference type="Rhea" id="RHEA-COMP:11367"/>
        <dbReference type="Rhea" id="RHEA-COMP:11368"/>
        <dbReference type="ChEBI" id="CHEBI:29950"/>
        <dbReference type="ChEBI" id="CHEBI:82612"/>
        <dbReference type="ChEBI" id="CHEBI:85445"/>
        <dbReference type="ChEBI" id="CHEBI:85448"/>
        <dbReference type="EC" id="2.1.1.63"/>
    </reaction>
</comment>
<comment type="subcellular location">
    <subcellularLocation>
        <location evidence="9">Cytoplasm</location>
    </subcellularLocation>
</comment>
<keyword evidence="7 9" id="KW-0234">DNA repair</keyword>
<dbReference type="PANTHER" id="PTHR10815:SF5">
    <property type="entry name" value="METHYLATED-DNA--PROTEIN-CYSTEINE METHYLTRANSFERASE"/>
    <property type="match status" value="1"/>
</dbReference>
<evidence type="ECO:0000256" key="6">
    <source>
        <dbReference type="ARBA" id="ARBA00022763"/>
    </source>
</evidence>
<dbReference type="Gene3D" id="3.30.160.70">
    <property type="entry name" value="Methylated DNA-protein cysteine methyltransferase domain"/>
    <property type="match status" value="1"/>
</dbReference>
<evidence type="ECO:0000313" key="13">
    <source>
        <dbReference type="Proteomes" id="UP000658278"/>
    </source>
</evidence>
<keyword evidence="3 9" id="KW-0963">Cytoplasm</keyword>
<comment type="caution">
    <text evidence="12">The sequence shown here is derived from an EMBL/GenBank/DDBJ whole genome shotgun (WGS) entry which is preliminary data.</text>
</comment>
<dbReference type="SUPFAM" id="SSF53155">
    <property type="entry name" value="Methylated DNA-protein cysteine methyltransferase domain"/>
    <property type="match status" value="1"/>
</dbReference>
<dbReference type="GO" id="GO:0032259">
    <property type="term" value="P:methylation"/>
    <property type="evidence" value="ECO:0007669"/>
    <property type="project" value="UniProtKB-KW"/>
</dbReference>
<dbReference type="Proteomes" id="UP000658278">
    <property type="component" value="Unassembled WGS sequence"/>
</dbReference>
<dbReference type="AlphaFoldDB" id="A0A934VCJ4"/>
<reference evidence="12" key="1">
    <citation type="submission" date="2021-01" db="EMBL/GenBank/DDBJ databases">
        <title>Modified the classification status of verrucomicrobia.</title>
        <authorList>
            <person name="Feng X."/>
        </authorList>
    </citation>
    <scope>NUCLEOTIDE SEQUENCE</scope>
    <source>
        <strain evidence="12">KCTC 22201</strain>
    </source>
</reference>
<dbReference type="EC" id="2.1.1.63" evidence="9"/>
<keyword evidence="5 9" id="KW-0808">Transferase</keyword>
<dbReference type="EMBL" id="JAENII010000014">
    <property type="protein sequence ID" value="MBK1828513.1"/>
    <property type="molecule type" value="Genomic_DNA"/>
</dbReference>
<dbReference type="InterPro" id="IPR036217">
    <property type="entry name" value="MethylDNA_cys_MeTrfase_DNAb"/>
</dbReference>
<dbReference type="InterPro" id="IPR036388">
    <property type="entry name" value="WH-like_DNA-bd_sf"/>
</dbReference>
<evidence type="ECO:0000256" key="5">
    <source>
        <dbReference type="ARBA" id="ARBA00022679"/>
    </source>
</evidence>
<dbReference type="InterPro" id="IPR008332">
    <property type="entry name" value="MethylG_MeTrfase_N"/>
</dbReference>
<sequence length="167" mass="17880">MKGFPEHATAARRVGSPVGELVLLASAKGLAGLFFGHRYPETATATDDPTNPHLNAAEEQLAEYFRGERTEFDIELDARGTHFQEQVWAQLSTIPFGTTWSYGDIARKLENPGAVRAVGLANGSNPISIIIPCHRVIGADGSMTGFGGGLKIKQQLLTHEGVLLGVL</sequence>
<gene>
    <name evidence="12" type="ORF">JIN81_15880</name>
</gene>
<dbReference type="Gene3D" id="1.10.10.10">
    <property type="entry name" value="Winged helix-like DNA-binding domain superfamily/Winged helix DNA-binding domain"/>
    <property type="match status" value="1"/>
</dbReference>
<evidence type="ECO:0000256" key="7">
    <source>
        <dbReference type="ARBA" id="ARBA00023204"/>
    </source>
</evidence>
<dbReference type="InterPro" id="IPR036631">
    <property type="entry name" value="MGMT_N_sf"/>
</dbReference>
<comment type="miscellaneous">
    <text evidence="9">This enzyme catalyzes only one turnover and therefore is not strictly catalytic. According to one definition, an enzyme is a biocatalyst that acts repeatedly and over many reaction cycles.</text>
</comment>
<evidence type="ECO:0000256" key="2">
    <source>
        <dbReference type="ARBA" id="ARBA00008711"/>
    </source>
</evidence>
<dbReference type="PANTHER" id="PTHR10815">
    <property type="entry name" value="METHYLATED-DNA--PROTEIN-CYSTEINE METHYLTRANSFERASE"/>
    <property type="match status" value="1"/>
</dbReference>
<dbReference type="InterPro" id="IPR001497">
    <property type="entry name" value="MethylDNA_cys_MeTrfase_AS"/>
</dbReference>
<evidence type="ECO:0000256" key="9">
    <source>
        <dbReference type="HAMAP-Rule" id="MF_00772"/>
    </source>
</evidence>
<dbReference type="GO" id="GO:0005737">
    <property type="term" value="C:cytoplasm"/>
    <property type="evidence" value="ECO:0007669"/>
    <property type="project" value="UniProtKB-SubCell"/>
</dbReference>